<dbReference type="STRING" id="314287.GB2207_06618"/>
<dbReference type="Proteomes" id="UP000005555">
    <property type="component" value="Unassembled WGS sequence"/>
</dbReference>
<evidence type="ECO:0000313" key="3">
    <source>
        <dbReference type="EMBL" id="EAS46504.1"/>
    </source>
</evidence>
<keyword evidence="4" id="KW-1185">Reference proteome</keyword>
<accession>Q1YQQ7</accession>
<dbReference type="EMBL" id="AAPI01000006">
    <property type="protein sequence ID" value="EAS46504.1"/>
    <property type="molecule type" value="Genomic_DNA"/>
</dbReference>
<dbReference type="Pfam" id="PF04519">
    <property type="entry name" value="Bactofilin"/>
    <property type="match status" value="1"/>
</dbReference>
<dbReference type="AlphaFoldDB" id="Q1YQQ7"/>
<dbReference type="InterPro" id="IPR007607">
    <property type="entry name" value="BacA/B"/>
</dbReference>
<dbReference type="OrthoDB" id="9811682at2"/>
<comment type="similarity">
    <text evidence="1">Belongs to the bactofilin family.</text>
</comment>
<feature type="compositionally biased region" description="Basic and acidic residues" evidence="2">
    <location>
        <begin position="1"/>
        <end position="12"/>
    </location>
</feature>
<feature type="region of interest" description="Disordered" evidence="2">
    <location>
        <begin position="1"/>
        <end position="29"/>
    </location>
</feature>
<evidence type="ECO:0008006" key="5">
    <source>
        <dbReference type="Google" id="ProtNLM"/>
    </source>
</evidence>
<feature type="compositionally biased region" description="Polar residues" evidence="2">
    <location>
        <begin position="13"/>
        <end position="22"/>
    </location>
</feature>
<sequence>MFNFKKDSDESRSAANKSSRGSSEIPKRASVSIGGKTMIGPTVIIDGNIISAEDLIIEGKVSGTVTGTDHEITIGQAGQLKADIQAKIVRIEGKVEGDICGGEKVIISKTGNVLGNIAAPRVTLEDGAKFKGSIEMDPDEQPTIKAVPKSKSDLFPESVANADKSNAS</sequence>
<feature type="region of interest" description="Disordered" evidence="2">
    <location>
        <begin position="132"/>
        <end position="168"/>
    </location>
</feature>
<comment type="caution">
    <text evidence="3">The sequence shown here is derived from an EMBL/GenBank/DDBJ whole genome shotgun (WGS) entry which is preliminary data.</text>
</comment>
<gene>
    <name evidence="3" type="ORF">GB2207_06618</name>
</gene>
<evidence type="ECO:0000256" key="2">
    <source>
        <dbReference type="SAM" id="MobiDB-lite"/>
    </source>
</evidence>
<evidence type="ECO:0000256" key="1">
    <source>
        <dbReference type="ARBA" id="ARBA00044755"/>
    </source>
</evidence>
<organism evidence="3 4">
    <name type="scientific">gamma proteobacterium HTCC2207</name>
    <dbReference type="NCBI Taxonomy" id="314287"/>
    <lineage>
        <taxon>Bacteria</taxon>
        <taxon>Pseudomonadati</taxon>
        <taxon>Pseudomonadota</taxon>
        <taxon>Gammaproteobacteria</taxon>
        <taxon>Cellvibrionales</taxon>
        <taxon>Porticoccaceae</taxon>
        <taxon>SAR92 clade</taxon>
    </lineage>
</organism>
<proteinExistence type="inferred from homology"/>
<reference evidence="3 4" key="1">
    <citation type="submission" date="2006-03" db="EMBL/GenBank/DDBJ databases">
        <authorList>
            <person name="Giovannoni S.J."/>
            <person name="Cho J.-C."/>
            <person name="Ferriera S."/>
            <person name="Johnson J."/>
            <person name="Kravitz S."/>
            <person name="Halpern A."/>
            <person name="Remington K."/>
            <person name="Beeson K."/>
            <person name="Tran B."/>
            <person name="Rogers Y.-H."/>
            <person name="Friedman R."/>
            <person name="Venter J.C."/>
        </authorList>
    </citation>
    <scope>NUCLEOTIDE SEQUENCE [LARGE SCALE GENOMIC DNA]</scope>
    <source>
        <strain evidence="3 4">HTCC2207</strain>
    </source>
</reference>
<name>Q1YQQ7_9GAMM</name>
<dbReference type="PANTHER" id="PTHR35024:SF4">
    <property type="entry name" value="POLYMER-FORMING CYTOSKELETAL PROTEIN"/>
    <property type="match status" value="1"/>
</dbReference>
<dbReference type="eggNOG" id="COG1664">
    <property type="taxonomic scope" value="Bacteria"/>
</dbReference>
<protein>
    <recommendedName>
        <fullName evidence="5">Polymer-forming cytoskeletal protein</fullName>
    </recommendedName>
</protein>
<dbReference type="PANTHER" id="PTHR35024">
    <property type="entry name" value="HYPOTHETICAL CYTOSOLIC PROTEIN"/>
    <property type="match status" value="1"/>
</dbReference>
<evidence type="ECO:0000313" key="4">
    <source>
        <dbReference type="Proteomes" id="UP000005555"/>
    </source>
</evidence>
<dbReference type="HOGENOM" id="CLU_072799_2_2_6"/>